<dbReference type="RefSeq" id="WP_011013009.1">
    <property type="nucleotide sequence ID" value="NC_003413.1"/>
</dbReference>
<sequence length="71" mass="8236">MSKDLLFWLTILLVLISGYLSYRKKRIESLTTAGLAGGFALSFMLYEKFPVLFSFLLGFIATFAFEWTRKR</sequence>
<feature type="transmembrane region" description="Helical" evidence="1">
    <location>
        <begin position="29"/>
        <end position="46"/>
    </location>
</feature>
<accession>A0A5C0XT47</accession>
<dbReference type="GeneID" id="41713690"/>
<organism evidence="2 3">
    <name type="scientific">Pyrococcus furiosus (strain ATCC 43587 / DSM 3638 / JCM 8422 / Vc1)</name>
    <dbReference type="NCBI Taxonomy" id="186497"/>
    <lineage>
        <taxon>Archaea</taxon>
        <taxon>Methanobacteriati</taxon>
        <taxon>Methanobacteriota</taxon>
        <taxon>Thermococci</taxon>
        <taxon>Thermococcales</taxon>
        <taxon>Thermococcaceae</taxon>
        <taxon>Pyrococcus</taxon>
    </lineage>
</organism>
<keyword evidence="1" id="KW-0472">Membrane</keyword>
<gene>
    <name evidence="2" type="ORF">PFDSM3638_09405</name>
</gene>
<feature type="transmembrane region" description="Helical" evidence="1">
    <location>
        <begin position="6"/>
        <end position="22"/>
    </location>
</feature>
<dbReference type="OrthoDB" id="379930at2157"/>
<evidence type="ECO:0000313" key="2">
    <source>
        <dbReference type="EMBL" id="QEK79468.1"/>
    </source>
</evidence>
<dbReference type="Proteomes" id="UP000324354">
    <property type="component" value="Chromosome"/>
</dbReference>
<name>A0A5C0XT47_PYRFU</name>
<feature type="transmembrane region" description="Helical" evidence="1">
    <location>
        <begin position="52"/>
        <end position="68"/>
    </location>
</feature>
<keyword evidence="1" id="KW-1133">Transmembrane helix</keyword>
<dbReference type="EMBL" id="CP023154">
    <property type="protein sequence ID" value="QEK79468.1"/>
    <property type="molecule type" value="Genomic_DNA"/>
</dbReference>
<reference evidence="2 3" key="1">
    <citation type="submission" date="2017-08" db="EMBL/GenBank/DDBJ databases">
        <title>Resequencing and Reannotation of the genome of Pyrococcus furiosus type strain DSM3638.</title>
        <authorList>
            <person name="Reichelt R.M."/>
            <person name="Bunk B."/>
        </authorList>
    </citation>
    <scope>NUCLEOTIDE SEQUENCE [LARGE SCALE GENOMIC DNA]</scope>
    <source>
        <strain evidence="2 3">DSM 3638</strain>
    </source>
</reference>
<dbReference type="AlphaFoldDB" id="A0A5C0XT47"/>
<proteinExistence type="predicted"/>
<dbReference type="GeneID" id="13301310"/>
<protein>
    <submittedName>
        <fullName evidence="2">Uncharacterized protein</fullName>
    </submittedName>
</protein>
<keyword evidence="1" id="KW-0812">Transmembrane</keyword>
<evidence type="ECO:0000313" key="3">
    <source>
        <dbReference type="Proteomes" id="UP000324354"/>
    </source>
</evidence>
<evidence type="ECO:0000256" key="1">
    <source>
        <dbReference type="SAM" id="Phobius"/>
    </source>
</evidence>